<feature type="domain" description="DUF2061" evidence="1">
    <location>
        <begin position="33"/>
        <end position="83"/>
    </location>
</feature>
<protein>
    <recommendedName>
        <fullName evidence="1">DUF2061 domain-containing protein</fullName>
    </recommendedName>
</protein>
<dbReference type="InterPro" id="IPR018638">
    <property type="entry name" value="DUF2061_membrane"/>
</dbReference>
<dbReference type="EMBL" id="ARYI01000010">
    <property type="protein sequence ID" value="KCZ92007.1"/>
    <property type="molecule type" value="Genomic_DNA"/>
</dbReference>
<name>A0A059FN23_9PROT</name>
<accession>A0A059FN23</accession>
<evidence type="ECO:0000313" key="3">
    <source>
        <dbReference type="Proteomes" id="UP000025061"/>
    </source>
</evidence>
<proteinExistence type="predicted"/>
<evidence type="ECO:0000313" key="2">
    <source>
        <dbReference type="EMBL" id="KCZ92007.1"/>
    </source>
</evidence>
<gene>
    <name evidence="2" type="ORF">HHI_12279</name>
</gene>
<dbReference type="AlphaFoldDB" id="A0A059FN23"/>
<sequence>MTRATAIYLKIILKWRIYTAMRMRFPPMPRRALKTLTYSVMHFAVAITVAFALTRSWQAALAIGMIEPLVQTVAYTVHERVWERLGIAPRGALLPVSAETPDGVGPVQPA</sequence>
<dbReference type="Proteomes" id="UP000025061">
    <property type="component" value="Unassembled WGS sequence"/>
</dbReference>
<dbReference type="PATRIC" id="fig|1280951.3.peg.2473"/>
<organism evidence="2 3">
    <name type="scientific">Hyphomonas hirschiana VP5</name>
    <dbReference type="NCBI Taxonomy" id="1280951"/>
    <lineage>
        <taxon>Bacteria</taxon>
        <taxon>Pseudomonadati</taxon>
        <taxon>Pseudomonadota</taxon>
        <taxon>Alphaproteobacteria</taxon>
        <taxon>Hyphomonadales</taxon>
        <taxon>Hyphomonadaceae</taxon>
        <taxon>Hyphomonas</taxon>
    </lineage>
</organism>
<reference evidence="2 3" key="1">
    <citation type="submission" date="2013-04" db="EMBL/GenBank/DDBJ databases">
        <title>Hyphomonas hirschiana VP5 Genome Sequencing.</title>
        <authorList>
            <person name="Lai Q."/>
            <person name="Shao Z."/>
        </authorList>
    </citation>
    <scope>NUCLEOTIDE SEQUENCE [LARGE SCALE GENOMIC DNA]</scope>
    <source>
        <strain evidence="2 3">VP5</strain>
    </source>
</reference>
<evidence type="ECO:0000259" key="1">
    <source>
        <dbReference type="Pfam" id="PF09834"/>
    </source>
</evidence>
<keyword evidence="3" id="KW-1185">Reference proteome</keyword>
<comment type="caution">
    <text evidence="2">The sequence shown here is derived from an EMBL/GenBank/DDBJ whole genome shotgun (WGS) entry which is preliminary data.</text>
</comment>
<dbReference type="Pfam" id="PF09834">
    <property type="entry name" value="DUF2061"/>
    <property type="match status" value="1"/>
</dbReference>